<dbReference type="UniPathway" id="UPA00232"/>
<organism evidence="8 9">
    <name type="scientific">Clupea harengus</name>
    <name type="common">Atlantic herring</name>
    <dbReference type="NCBI Taxonomy" id="7950"/>
    <lineage>
        <taxon>Eukaryota</taxon>
        <taxon>Metazoa</taxon>
        <taxon>Chordata</taxon>
        <taxon>Craniata</taxon>
        <taxon>Vertebrata</taxon>
        <taxon>Euteleostomi</taxon>
        <taxon>Actinopterygii</taxon>
        <taxon>Neopterygii</taxon>
        <taxon>Teleostei</taxon>
        <taxon>Clupei</taxon>
        <taxon>Clupeiformes</taxon>
        <taxon>Clupeoidei</taxon>
        <taxon>Clupeidae</taxon>
        <taxon>Clupea</taxon>
    </lineage>
</organism>
<dbReference type="GO" id="GO:0032259">
    <property type="term" value="P:methylation"/>
    <property type="evidence" value="ECO:0007669"/>
    <property type="project" value="UniProtKB-KW"/>
</dbReference>
<dbReference type="EC" id="2.1.1.201" evidence="7"/>
<dbReference type="CDD" id="cd02440">
    <property type="entry name" value="AdoMet_MTases"/>
    <property type="match status" value="1"/>
</dbReference>
<keyword evidence="7" id="KW-0496">Mitochondrion</keyword>
<feature type="binding site" evidence="7">
    <location>
        <begin position="203"/>
        <end position="204"/>
    </location>
    <ligand>
        <name>S-adenosyl-L-methionine</name>
        <dbReference type="ChEBI" id="CHEBI:59789"/>
    </ligand>
</feature>
<evidence type="ECO:0000313" key="8">
    <source>
        <dbReference type="Proteomes" id="UP000515152"/>
    </source>
</evidence>
<feature type="binding site" evidence="7">
    <location>
        <position position="120"/>
    </location>
    <ligand>
        <name>S-adenosyl-L-methionine</name>
        <dbReference type="ChEBI" id="CHEBI:59789"/>
    </ligand>
</feature>
<dbReference type="HAMAP" id="MF_01813">
    <property type="entry name" value="MenG_UbiE_methyltr"/>
    <property type="match status" value="1"/>
</dbReference>
<gene>
    <name evidence="9" type="primary">coq5</name>
    <name evidence="7" type="synonym">COQ5</name>
</gene>
<dbReference type="PROSITE" id="PS01184">
    <property type="entry name" value="UBIE_2"/>
    <property type="match status" value="1"/>
</dbReference>
<dbReference type="GO" id="GO:0031314">
    <property type="term" value="C:extrinsic component of mitochondrial inner membrane"/>
    <property type="evidence" value="ECO:0007669"/>
    <property type="project" value="UniProtKB-UniRule"/>
</dbReference>
<dbReference type="PROSITE" id="PS51608">
    <property type="entry name" value="SAM_MT_UBIE"/>
    <property type="match status" value="1"/>
</dbReference>
<comment type="subunit">
    <text evidence="5">Component of a multi-subunit COQ enzyme complex, composed of at least COQ3, COQ4, COQ5, COQ6, COQ7 and COQ9. Interacts with PYURF; the interaction is direct, stabilizes COQ5 protein and associates PYURF with COQ enzyme complex.</text>
</comment>
<comment type="function">
    <text evidence="7">Methyltransferase required for the conversion of 2-polyprenyl-6-methoxy-1,4-benzoquinol (DDMQH2) to 2-polyprenyl-3-methyl-6-methoxy-1,4-benzoquinol (DMQH2).</text>
</comment>
<comment type="subcellular location">
    <subcellularLocation>
        <location evidence="7">Mitochondrion inner membrane</location>
        <topology evidence="7">Peripheral membrane protein</topology>
        <orientation evidence="7">Matrix side</orientation>
    </subcellularLocation>
</comment>
<dbReference type="GeneID" id="105893888"/>
<dbReference type="KEGG" id="char:105893888"/>
<keyword evidence="4 7" id="KW-0949">S-adenosyl-L-methionine</keyword>
<reference evidence="9" key="1">
    <citation type="submission" date="2025-08" db="UniProtKB">
        <authorList>
            <consortium name="RefSeq"/>
        </authorList>
    </citation>
    <scope>IDENTIFICATION</scope>
</reference>
<evidence type="ECO:0000256" key="1">
    <source>
        <dbReference type="ARBA" id="ARBA00022603"/>
    </source>
</evidence>
<dbReference type="Gene3D" id="3.40.50.150">
    <property type="entry name" value="Vaccinia Virus protein VP39"/>
    <property type="match status" value="1"/>
</dbReference>
<keyword evidence="2 7" id="KW-0808">Transferase</keyword>
<dbReference type="InterPro" id="IPR023576">
    <property type="entry name" value="UbiE/COQ5_MeTrFase_CS"/>
</dbReference>
<evidence type="ECO:0000313" key="9">
    <source>
        <dbReference type="RefSeq" id="XP_012675809.2"/>
    </source>
</evidence>
<dbReference type="Proteomes" id="UP000515152">
    <property type="component" value="Chromosome 7"/>
</dbReference>
<keyword evidence="7" id="KW-0472">Membrane</keyword>
<protein>
    <recommendedName>
        <fullName evidence="7">2-methoxy-6-polyprenyl-1,4-benzoquinol methylase, mitochondrial</fullName>
        <ecNumber evidence="7">2.1.1.201</ecNumber>
    </recommendedName>
    <alternativeName>
        <fullName evidence="7">Ubiquinone biosynthesis methyltransferase COQ5</fullName>
    </alternativeName>
</protein>
<keyword evidence="3 7" id="KW-0831">Ubiquinone biosynthesis</keyword>
<dbReference type="RefSeq" id="XP_012675809.2">
    <property type="nucleotide sequence ID" value="XM_012820355.3"/>
</dbReference>
<comment type="pathway">
    <text evidence="7">Cofactor biosynthesis; ubiquinone biosynthesis.</text>
</comment>
<evidence type="ECO:0000256" key="2">
    <source>
        <dbReference type="ARBA" id="ARBA00022679"/>
    </source>
</evidence>
<comment type="catalytic activity">
    <reaction evidence="7">
        <text>a 2-methoxy-6-(all-trans-polyprenyl)benzene-1,4-diol + S-adenosyl-L-methionine = a 5-methoxy-2-methyl-3-(all-trans-polyprenyl)benzene-1,4-diol + S-adenosyl-L-homocysteine + H(+)</text>
        <dbReference type="Rhea" id="RHEA:28286"/>
        <dbReference type="Rhea" id="RHEA-COMP:10858"/>
        <dbReference type="Rhea" id="RHEA-COMP:10859"/>
        <dbReference type="ChEBI" id="CHEBI:15378"/>
        <dbReference type="ChEBI" id="CHEBI:57856"/>
        <dbReference type="ChEBI" id="CHEBI:59789"/>
        <dbReference type="ChEBI" id="CHEBI:84166"/>
        <dbReference type="ChEBI" id="CHEBI:84167"/>
        <dbReference type="EC" id="2.1.1.201"/>
    </reaction>
</comment>
<name>A0A6P3VMM5_CLUHA</name>
<dbReference type="PANTHER" id="PTHR43591">
    <property type="entry name" value="METHYLTRANSFERASE"/>
    <property type="match status" value="1"/>
</dbReference>
<evidence type="ECO:0000256" key="7">
    <source>
        <dbReference type="HAMAP-Rule" id="MF_03191"/>
    </source>
</evidence>
<keyword evidence="1 7" id="KW-0489">Methyltransferase</keyword>
<dbReference type="OrthoDB" id="6329284at2759"/>
<comment type="function">
    <text evidence="6">Methyltransferase required for the conversion of 2-decaprenyl-6-methoxy-1,4-benzoquinol (DDMQH2) to 2-decaprenyl-3-methyl-6-methoxy-1,4-benzoquinol (DMQH2).</text>
</comment>
<dbReference type="NCBIfam" id="TIGR01934">
    <property type="entry name" value="MenG_MenH_UbiE"/>
    <property type="match status" value="1"/>
</dbReference>
<dbReference type="Pfam" id="PF01209">
    <property type="entry name" value="Ubie_methyltran"/>
    <property type="match status" value="1"/>
</dbReference>
<dbReference type="CTD" id="84274"/>
<evidence type="ECO:0000256" key="4">
    <source>
        <dbReference type="ARBA" id="ARBA00022691"/>
    </source>
</evidence>
<evidence type="ECO:0000256" key="6">
    <source>
        <dbReference type="ARBA" id="ARBA00058208"/>
    </source>
</evidence>
<dbReference type="AlphaFoldDB" id="A0A6P3VMM5"/>
<evidence type="ECO:0000256" key="5">
    <source>
        <dbReference type="ARBA" id="ARBA00046387"/>
    </source>
</evidence>
<dbReference type="FunFam" id="3.40.50.150:FF:000064">
    <property type="entry name" value="2-methoxy-6-polyprenyl-1,4-benzoquinol methylase, mitochondrial"/>
    <property type="match status" value="1"/>
</dbReference>
<keyword evidence="7" id="KW-0999">Mitochondrion inner membrane</keyword>
<dbReference type="GO" id="GO:0008425">
    <property type="term" value="F:2-methoxy-6-polyprenyl-1,4-benzoquinol methyltransferase activity"/>
    <property type="evidence" value="ECO:0007669"/>
    <property type="project" value="UniProtKB-UniRule"/>
</dbReference>
<dbReference type="SUPFAM" id="SSF53335">
    <property type="entry name" value="S-adenosyl-L-methionine-dependent methyltransferases"/>
    <property type="match status" value="1"/>
</dbReference>
<dbReference type="InterPro" id="IPR029063">
    <property type="entry name" value="SAM-dependent_MTases_sf"/>
</dbReference>
<comment type="similarity">
    <text evidence="7">Belongs to the class I-like SAM-binding methyltransferase superfamily. MenG/UbiE family.</text>
</comment>
<sequence length="331" mass="37462">MGKMAAPVRCVARRILRDCTRKVNVLSTNQATKSIYPANIIVCRFHSNDSEGKSTHFGYETVPEGEKAERVYKVFESVAQKYDVMNDAMSLGIHRIWKDTLLHIMNPLPGTRLLDTAGGTGDISKRFLDYTRSQHERQQRRGVRSQQTLSWQEISNDYSHNDEQGPVESTAVVCDINKEMLKVGKDKAENTGYSSGLSWVVGDAEELPFADDHFDVYTIAFGIRNVTHIEQALEEALRVLKPGGRFMCLEFSKVSNPLLSRLYDAYSFQMIPVMGEVIAGDWKSYQYLVESIRNFPDQETFKGMIEDAGFFRVQYFNLTGGVVAIHSGFKL</sequence>
<keyword evidence="8" id="KW-1185">Reference proteome</keyword>
<accession>A0A6P3VMM5</accession>
<comment type="caution">
    <text evidence="7">Lacks conserved residue(s) required for the propagation of feature annotation.</text>
</comment>
<evidence type="ECO:0000256" key="3">
    <source>
        <dbReference type="ARBA" id="ARBA00022688"/>
    </source>
</evidence>
<dbReference type="PANTHER" id="PTHR43591:SF24">
    <property type="entry name" value="2-METHOXY-6-POLYPRENYL-1,4-BENZOQUINOL METHYLASE, MITOCHONDRIAL"/>
    <property type="match status" value="1"/>
</dbReference>
<dbReference type="InterPro" id="IPR004033">
    <property type="entry name" value="UbiE/COQ5_MeTrFase"/>
</dbReference>
<dbReference type="PROSITE" id="PS01183">
    <property type="entry name" value="UBIE_1"/>
    <property type="match status" value="1"/>
</dbReference>
<proteinExistence type="inferred from homology"/>
<feature type="binding site" evidence="7">
    <location>
        <position position="175"/>
    </location>
    <ligand>
        <name>S-adenosyl-L-methionine</name>
        <dbReference type="ChEBI" id="CHEBI:59789"/>
    </ligand>
</feature>